<feature type="transmembrane region" description="Helical" evidence="1">
    <location>
        <begin position="217"/>
        <end position="237"/>
    </location>
</feature>
<keyword evidence="1" id="KW-0812">Transmembrane</keyword>
<proteinExistence type="predicted"/>
<evidence type="ECO:0000313" key="2">
    <source>
        <dbReference type="EMBL" id="OKL52622.1"/>
    </source>
</evidence>
<reference evidence="3" key="1">
    <citation type="submission" date="2016-12" db="EMBL/GenBank/DDBJ databases">
        <authorList>
            <person name="Meng X."/>
        </authorList>
    </citation>
    <scope>NUCLEOTIDE SEQUENCE [LARGE SCALE GENOMIC DNA]</scope>
    <source>
        <strain evidence="3">DSM 20732</strain>
    </source>
</reference>
<sequence length="406" mass="45124">MIRHFLTMSDSLYEVYGFGLLLLGMLGLMLHLGFTITYLVKHGVSGDIMSAEMQAATAFRAAVAVELLSRPNVLRLDLSSYTTFSLVITTAFSLFKSGLGQREGESSRNWGQSQGSAALLCGQCVLVALWLPSFPGVVAGAKVTSWLLELGLGLLVFFVVMRLPESNLFETREERVRQLKRRLRTVKKRSGKFSVSLRREVEEAEEDSRVVRTRRRWVAVVWGLFLVVAVFATGPHGRWKMAPEIRLEMFTLLAAWVGAVVGHWLLISQADFAKKDKVSVNERVLWAVVGGAMAASVVLSLIVVVQRDFGCWAWVWGPLALVAAAWGAKFLVGKMCGHQVSWEGRRRLVEILAVRRLVQHQGMLQGALAECTPQRPRVIARERRSVLRAAGATAGRRRVGNRNSPR</sequence>
<dbReference type="EMBL" id="MQVS01000001">
    <property type="protein sequence ID" value="OKL52622.1"/>
    <property type="molecule type" value="Genomic_DNA"/>
</dbReference>
<gene>
    <name evidence="2" type="ORF">BSZ40_00445</name>
</gene>
<feature type="transmembrane region" description="Helical" evidence="1">
    <location>
        <begin position="78"/>
        <end position="95"/>
    </location>
</feature>
<feature type="transmembrane region" description="Helical" evidence="1">
    <location>
        <begin position="146"/>
        <end position="163"/>
    </location>
</feature>
<feature type="transmembrane region" description="Helical" evidence="1">
    <location>
        <begin position="249"/>
        <end position="272"/>
    </location>
</feature>
<feature type="transmembrane region" description="Helical" evidence="1">
    <location>
        <begin position="312"/>
        <end position="332"/>
    </location>
</feature>
<dbReference type="AlphaFoldDB" id="A0A1Q5PYU1"/>
<accession>A0A1Q5PYU1</accession>
<feature type="transmembrane region" description="Helical" evidence="1">
    <location>
        <begin position="284"/>
        <end position="306"/>
    </location>
</feature>
<protein>
    <submittedName>
        <fullName evidence="2">Uncharacterized protein</fullName>
    </submittedName>
</protein>
<evidence type="ECO:0000313" key="3">
    <source>
        <dbReference type="Proteomes" id="UP000185612"/>
    </source>
</evidence>
<organism evidence="2 3">
    <name type="scientific">Buchananella hordeovulneris</name>
    <dbReference type="NCBI Taxonomy" id="52770"/>
    <lineage>
        <taxon>Bacteria</taxon>
        <taxon>Bacillati</taxon>
        <taxon>Actinomycetota</taxon>
        <taxon>Actinomycetes</taxon>
        <taxon>Actinomycetales</taxon>
        <taxon>Actinomycetaceae</taxon>
        <taxon>Buchananella</taxon>
    </lineage>
</organism>
<comment type="caution">
    <text evidence="2">The sequence shown here is derived from an EMBL/GenBank/DDBJ whole genome shotgun (WGS) entry which is preliminary data.</text>
</comment>
<feature type="transmembrane region" description="Helical" evidence="1">
    <location>
        <begin position="116"/>
        <end position="134"/>
    </location>
</feature>
<feature type="transmembrane region" description="Helical" evidence="1">
    <location>
        <begin position="12"/>
        <end position="40"/>
    </location>
</feature>
<keyword evidence="1" id="KW-0472">Membrane</keyword>
<dbReference type="STRING" id="52770.BSZ40_00445"/>
<evidence type="ECO:0000256" key="1">
    <source>
        <dbReference type="SAM" id="Phobius"/>
    </source>
</evidence>
<keyword evidence="1" id="KW-1133">Transmembrane helix</keyword>
<dbReference type="Proteomes" id="UP000185612">
    <property type="component" value="Unassembled WGS sequence"/>
</dbReference>
<name>A0A1Q5PYU1_9ACTO</name>
<dbReference type="InParanoid" id="A0A1Q5PYU1"/>
<keyword evidence="3" id="KW-1185">Reference proteome</keyword>